<keyword evidence="1" id="KW-1133">Transmembrane helix</keyword>
<dbReference type="Proteomes" id="UP001182042">
    <property type="component" value="Unassembled WGS sequence"/>
</dbReference>
<feature type="transmembrane region" description="Helical" evidence="1">
    <location>
        <begin position="98"/>
        <end position="117"/>
    </location>
</feature>
<feature type="transmembrane region" description="Helical" evidence="1">
    <location>
        <begin position="32"/>
        <end position="49"/>
    </location>
</feature>
<protein>
    <submittedName>
        <fullName evidence="2">Uncharacterized protein</fullName>
    </submittedName>
</protein>
<feature type="transmembrane region" description="Helical" evidence="1">
    <location>
        <begin position="217"/>
        <end position="239"/>
    </location>
</feature>
<keyword evidence="1" id="KW-0472">Membrane</keyword>
<feature type="transmembrane region" description="Helical" evidence="1">
    <location>
        <begin position="291"/>
        <end position="313"/>
    </location>
</feature>
<comment type="caution">
    <text evidence="2">The sequence shown here is derived from an EMBL/GenBank/DDBJ whole genome shotgun (WGS) entry which is preliminary data.</text>
</comment>
<feature type="transmembrane region" description="Helical" evidence="1">
    <location>
        <begin position="7"/>
        <end position="26"/>
    </location>
</feature>
<reference evidence="2" key="1">
    <citation type="submission" date="2019-07" db="EMBL/GenBank/DDBJ databases">
        <title>Phylogenomic Reclassification of ATCC Bacillus Strains and Various Taxa within the Genus Bacillus.</title>
        <authorList>
            <person name="Riojas M.A."/>
            <person name="Frank A.M."/>
            <person name="Fenn S.L."/>
            <person name="King S."/>
            <person name="Brower S."/>
            <person name="Hazbon M.H."/>
        </authorList>
    </citation>
    <scope>NUCLEOTIDE SEQUENCE</scope>
    <source>
        <strain evidence="2">ATCC 27142</strain>
    </source>
</reference>
<accession>A0AAE3WMW2</accession>
<dbReference type="RefSeq" id="WP_309416268.1">
    <property type="nucleotide sequence ID" value="NZ_CP187658.1"/>
</dbReference>
<keyword evidence="1" id="KW-0812">Transmembrane</keyword>
<feature type="transmembrane region" description="Helical" evidence="1">
    <location>
        <begin position="184"/>
        <end position="205"/>
    </location>
</feature>
<organism evidence="2 3">
    <name type="scientific">Bacillus pumilus</name>
    <name type="common">Bacillus mesentericus</name>
    <dbReference type="NCBI Taxonomy" id="1408"/>
    <lineage>
        <taxon>Bacteria</taxon>
        <taxon>Bacillati</taxon>
        <taxon>Bacillota</taxon>
        <taxon>Bacilli</taxon>
        <taxon>Bacillales</taxon>
        <taxon>Bacillaceae</taxon>
        <taxon>Bacillus</taxon>
    </lineage>
</organism>
<evidence type="ECO:0000313" key="2">
    <source>
        <dbReference type="EMBL" id="MDR4251711.1"/>
    </source>
</evidence>
<feature type="transmembrane region" description="Helical" evidence="1">
    <location>
        <begin position="159"/>
        <end position="178"/>
    </location>
</feature>
<dbReference type="AlphaFoldDB" id="A0AAE3WMW2"/>
<gene>
    <name evidence="2" type="ORF">FO508_15440</name>
</gene>
<sequence length="412" mass="47748">MKRESRAGNSFNTLILFIYLCILIFLLSKKLYLLSSIYVVLISLWLIWVNRKPITRNINTLFVELKKLNQLKYYYITDDNKYIDLEKRQYIFNLFRDAAVGTFFISLVNIIAIRSLLEHFLGKSEIVNLFTIISISFVLIIGYGGIIAGLVYKYTTATYVLIPIINAFIYFFFLHPIINFLPYFVGFLTYLFTTVILYSALTYAFPVHILRKLNGKTVLISSFTTISAALLSPILLFYFSSYIKSGKYLLTIETVKKETDISDTLKNIILDNPDLVDVINHFLLKEVSSQLTSMISLGITAFTISYIIGGLLINRKITKNKLKAKSIYRKLIKEEYPMEYKNLVACSYYGGEDYENLLLNNDITSKIIKDNEVKLDIPNYSIKTQFTAWLKRKIIVYSIFSSYKKIFSELRK</sequence>
<feature type="transmembrane region" description="Helical" evidence="1">
    <location>
        <begin position="129"/>
        <end position="152"/>
    </location>
</feature>
<name>A0AAE3WMW2_BACPU</name>
<evidence type="ECO:0000313" key="3">
    <source>
        <dbReference type="Proteomes" id="UP001182042"/>
    </source>
</evidence>
<dbReference type="EMBL" id="VKQA01000005">
    <property type="protein sequence ID" value="MDR4251711.1"/>
    <property type="molecule type" value="Genomic_DNA"/>
</dbReference>
<evidence type="ECO:0000256" key="1">
    <source>
        <dbReference type="SAM" id="Phobius"/>
    </source>
</evidence>
<proteinExistence type="predicted"/>